<dbReference type="EMBL" id="ACIK02000010">
    <property type="protein sequence ID" value="EEP65236.1"/>
    <property type="molecule type" value="Genomic_DNA"/>
</dbReference>
<comment type="caution">
    <text evidence="1">The sequence shown here is derived from an EMBL/GenBank/DDBJ whole genome shotgun (WGS) entry which is preliminary data.</text>
</comment>
<dbReference type="HOGENOM" id="CLU_2482417_0_0_9"/>
<dbReference type="Proteomes" id="UP000003529">
    <property type="component" value="Unassembled WGS sequence"/>
</dbReference>
<sequence>MEVINNPDTGIGIMSDTVSYMTDYKGLEYGGTAVTFGQSVPKFLDNNSRFESFEGKYLAGVSDFGSETIKARLSLSTANLLAQVSKL</sequence>
<accession>C4FQP3</accession>
<dbReference type="AlphaFoldDB" id="C4FQP3"/>
<dbReference type="RefSeq" id="WP_005386540.1">
    <property type="nucleotide sequence ID" value="NZ_GG667604.1"/>
</dbReference>
<keyword evidence="2" id="KW-1185">Reference proteome</keyword>
<gene>
    <name evidence="1" type="ORF">VEIDISOL_01111</name>
</gene>
<name>C4FQP3_9FIRM</name>
<evidence type="ECO:0000313" key="2">
    <source>
        <dbReference type="Proteomes" id="UP000003529"/>
    </source>
</evidence>
<protein>
    <submittedName>
        <fullName evidence="1">Uncharacterized protein</fullName>
    </submittedName>
</protein>
<reference evidence="1" key="1">
    <citation type="submission" date="2009-04" db="EMBL/GenBank/DDBJ databases">
        <authorList>
            <person name="Weinstock G."/>
            <person name="Sodergren E."/>
            <person name="Clifton S."/>
            <person name="Fulton L."/>
            <person name="Fulton B."/>
            <person name="Courtney L."/>
            <person name="Fronick C."/>
            <person name="Harrison M."/>
            <person name="Strong C."/>
            <person name="Farmer C."/>
            <person name="Delahaunty K."/>
            <person name="Markovic C."/>
            <person name="Hall O."/>
            <person name="Minx P."/>
            <person name="Tomlinson C."/>
            <person name="Mitreva M."/>
            <person name="Nelson J."/>
            <person name="Hou S."/>
            <person name="Wollam A."/>
            <person name="Pepin K.H."/>
            <person name="Johnson M."/>
            <person name="Bhonagiri V."/>
            <person name="Nash W.E."/>
            <person name="Warren W."/>
            <person name="Chinwalla A."/>
            <person name="Mardis E.R."/>
            <person name="Wilson R.K."/>
        </authorList>
    </citation>
    <scope>NUCLEOTIDE SEQUENCE [LARGE SCALE GENOMIC DNA]</scope>
    <source>
        <strain evidence="1">ATCC 17748</strain>
    </source>
</reference>
<organism evidence="1 2">
    <name type="scientific">Veillonella dispar ATCC 17748</name>
    <dbReference type="NCBI Taxonomy" id="546273"/>
    <lineage>
        <taxon>Bacteria</taxon>
        <taxon>Bacillati</taxon>
        <taxon>Bacillota</taxon>
        <taxon>Negativicutes</taxon>
        <taxon>Veillonellales</taxon>
        <taxon>Veillonellaceae</taxon>
        <taxon>Veillonella</taxon>
    </lineage>
</organism>
<proteinExistence type="predicted"/>
<evidence type="ECO:0000313" key="1">
    <source>
        <dbReference type="EMBL" id="EEP65236.1"/>
    </source>
</evidence>